<dbReference type="GO" id="GO:0071555">
    <property type="term" value="P:cell wall organization"/>
    <property type="evidence" value="ECO:0007669"/>
    <property type="project" value="UniProtKB-UniRule"/>
</dbReference>
<comment type="similarity">
    <text evidence="2">Belongs to the YkuD family.</text>
</comment>
<dbReference type="PROSITE" id="PS52029">
    <property type="entry name" value="LD_TPASE"/>
    <property type="match status" value="1"/>
</dbReference>
<dbReference type="EMBL" id="CP042909">
    <property type="protein sequence ID" value="QJA06178.1"/>
    <property type="molecule type" value="Genomic_DNA"/>
</dbReference>
<dbReference type="GO" id="GO:0008360">
    <property type="term" value="P:regulation of cell shape"/>
    <property type="evidence" value="ECO:0007669"/>
    <property type="project" value="UniProtKB-UniRule"/>
</dbReference>
<dbReference type="AlphaFoldDB" id="A0A6H1WSM3"/>
<keyword evidence="10" id="KW-1185">Reference proteome</keyword>
<dbReference type="Proteomes" id="UP000501253">
    <property type="component" value="Chromosome"/>
</dbReference>
<keyword evidence="5 7" id="KW-0573">Peptidoglycan synthesis</keyword>
<feature type="domain" description="L,D-TPase catalytic" evidence="8">
    <location>
        <begin position="25"/>
        <end position="180"/>
    </location>
</feature>
<dbReference type="PANTHER" id="PTHR36699">
    <property type="entry name" value="LD-TRANSPEPTIDASE"/>
    <property type="match status" value="1"/>
</dbReference>
<dbReference type="PANTHER" id="PTHR36699:SF1">
    <property type="entry name" value="L,D-TRANSPEPTIDASE YAFK-RELATED"/>
    <property type="match status" value="1"/>
</dbReference>
<keyword evidence="3" id="KW-0808">Transferase</keyword>
<dbReference type="InterPro" id="IPR038063">
    <property type="entry name" value="Transpep_catalytic_dom"/>
</dbReference>
<dbReference type="GO" id="GO:0016740">
    <property type="term" value="F:transferase activity"/>
    <property type="evidence" value="ECO:0007669"/>
    <property type="project" value="UniProtKB-KW"/>
</dbReference>
<gene>
    <name evidence="9" type="ORF">FVE67_04900</name>
</gene>
<dbReference type="GO" id="GO:0009252">
    <property type="term" value="P:peptidoglycan biosynthetic process"/>
    <property type="evidence" value="ECO:0007669"/>
    <property type="project" value="UniProtKB-UniPathway"/>
</dbReference>
<evidence type="ECO:0000256" key="1">
    <source>
        <dbReference type="ARBA" id="ARBA00004752"/>
    </source>
</evidence>
<comment type="pathway">
    <text evidence="1 7">Cell wall biogenesis; peptidoglycan biosynthesis.</text>
</comment>
<proteinExistence type="inferred from homology"/>
<dbReference type="KEGG" id="tmai:FVE67_04900"/>
<keyword evidence="6 7" id="KW-0961">Cell wall biogenesis/degradation</keyword>
<dbReference type="SUPFAM" id="SSF141523">
    <property type="entry name" value="L,D-transpeptidase catalytic domain-like"/>
    <property type="match status" value="1"/>
</dbReference>
<evidence type="ECO:0000256" key="4">
    <source>
        <dbReference type="ARBA" id="ARBA00022960"/>
    </source>
</evidence>
<accession>A0A6H1WSM3</accession>
<dbReference type="CDD" id="cd16913">
    <property type="entry name" value="YkuD_like"/>
    <property type="match status" value="1"/>
</dbReference>
<keyword evidence="4 7" id="KW-0133">Cell shape</keyword>
<feature type="active site" description="Nucleophile" evidence="7">
    <location>
        <position position="156"/>
    </location>
</feature>
<dbReference type="UniPathway" id="UPA00219"/>
<evidence type="ECO:0000256" key="2">
    <source>
        <dbReference type="ARBA" id="ARBA00005992"/>
    </source>
</evidence>
<sequence length="332" mass="37140">MLFVTVSIFSPFWSGLGQEIPSRSRWVVVEKASRRVFLYEDGRRIAAFPCSLGLDPLSPKRARGDFATPEGLYRVREKHPSRRYFLFVGLDYPNLKDILLARWEGRISEREFREYLSAWEAGRPLSGPLGDGLGLHGGGLFRQKEGQRIRDWTHGCVALKNSDMERLYRFVSPGTPVLIYDRRKPLAQTLLELAPGKIRGPLREVRLRLALAPGLEADLLASSRRDGLLRLEVVGFSEGKVVFFLKDTNGNGHLEPLDRLWGRFPGGYPSLRGLILDTLPREVLHLVREGQTFGVMEEDGGPFSGIRNAGPGGGPAAGRPPHWLCAHHGLFP</sequence>
<organism evidence="9 10">
    <name type="scientific">Thermosulfurimonas marina</name>
    <dbReference type="NCBI Taxonomy" id="2047767"/>
    <lineage>
        <taxon>Bacteria</taxon>
        <taxon>Pseudomonadati</taxon>
        <taxon>Thermodesulfobacteriota</taxon>
        <taxon>Thermodesulfobacteria</taxon>
        <taxon>Thermodesulfobacteriales</taxon>
        <taxon>Thermodesulfobacteriaceae</taxon>
        <taxon>Thermosulfurimonas</taxon>
    </lineage>
</organism>
<evidence type="ECO:0000256" key="3">
    <source>
        <dbReference type="ARBA" id="ARBA00022679"/>
    </source>
</evidence>
<dbReference type="Gene3D" id="2.40.440.10">
    <property type="entry name" value="L,D-transpeptidase catalytic domain-like"/>
    <property type="match status" value="1"/>
</dbReference>
<reference evidence="9 10" key="1">
    <citation type="submission" date="2019-08" db="EMBL/GenBank/DDBJ databases">
        <title>Complete genome sequence of Thermosulfurimonas marina SU872T, an anaerobic thermophilic chemolithoautotrophic bacterium isolated from a shallow marine hydrothermal vent.</title>
        <authorList>
            <person name="Allioux M."/>
            <person name="Jebbar M."/>
            <person name="Slobodkina G."/>
            <person name="Slobodkin A."/>
            <person name="Moalic Y."/>
            <person name="Frolova A."/>
            <person name="Shao Z."/>
            <person name="Alain K."/>
        </authorList>
    </citation>
    <scope>NUCLEOTIDE SEQUENCE [LARGE SCALE GENOMIC DNA]</scope>
    <source>
        <strain evidence="9 10">SU872</strain>
    </source>
</reference>
<evidence type="ECO:0000259" key="8">
    <source>
        <dbReference type="PROSITE" id="PS52029"/>
    </source>
</evidence>
<feature type="active site" description="Proton donor/acceptor" evidence="7">
    <location>
        <position position="136"/>
    </location>
</feature>
<dbReference type="InterPro" id="IPR005490">
    <property type="entry name" value="LD_TPept_cat_dom"/>
</dbReference>
<evidence type="ECO:0000313" key="10">
    <source>
        <dbReference type="Proteomes" id="UP000501253"/>
    </source>
</evidence>
<dbReference type="GO" id="GO:0004180">
    <property type="term" value="F:carboxypeptidase activity"/>
    <property type="evidence" value="ECO:0007669"/>
    <property type="project" value="UniProtKB-ARBA"/>
</dbReference>
<evidence type="ECO:0000256" key="7">
    <source>
        <dbReference type="PROSITE-ProRule" id="PRU01373"/>
    </source>
</evidence>
<evidence type="ECO:0000256" key="6">
    <source>
        <dbReference type="ARBA" id="ARBA00023316"/>
    </source>
</evidence>
<evidence type="ECO:0000313" key="9">
    <source>
        <dbReference type="EMBL" id="QJA06178.1"/>
    </source>
</evidence>
<name>A0A6H1WSM3_9BACT</name>
<dbReference type="Pfam" id="PF03734">
    <property type="entry name" value="YkuD"/>
    <property type="match status" value="1"/>
</dbReference>
<protein>
    <submittedName>
        <fullName evidence="9">L,D-transpeptidase</fullName>
    </submittedName>
</protein>
<evidence type="ECO:0000256" key="5">
    <source>
        <dbReference type="ARBA" id="ARBA00022984"/>
    </source>
</evidence>